<dbReference type="InterPro" id="IPR036610">
    <property type="entry name" value="PEBP-like_sf"/>
</dbReference>
<dbReference type="EMBL" id="JBFDAA010000003">
    <property type="protein sequence ID" value="KAL1138882.1"/>
    <property type="molecule type" value="Genomic_DNA"/>
</dbReference>
<dbReference type="InterPro" id="IPR035810">
    <property type="entry name" value="PEBP_euk"/>
</dbReference>
<dbReference type="PANTHER" id="PTHR11362">
    <property type="entry name" value="PHOSPHATIDYLETHANOLAMINE-BINDING PROTEIN"/>
    <property type="match status" value="1"/>
</dbReference>
<dbReference type="CDD" id="cd00866">
    <property type="entry name" value="PEBP_euk"/>
    <property type="match status" value="1"/>
</dbReference>
<protein>
    <recommendedName>
        <fullName evidence="3">Phosphatidylethanolamine-binding protein</fullName>
    </recommendedName>
</protein>
<dbReference type="PANTHER" id="PTHR11362:SF82">
    <property type="entry name" value="PHOSPHATIDYLETHANOLAMINE-BINDING PROTEIN 4"/>
    <property type="match status" value="1"/>
</dbReference>
<comment type="caution">
    <text evidence="1">The sequence shown here is derived from an EMBL/GenBank/DDBJ whole genome shotgun (WGS) entry which is preliminary data.</text>
</comment>
<gene>
    <name evidence="1" type="ORF">AAG570_008944</name>
</gene>
<dbReference type="Pfam" id="PF01161">
    <property type="entry name" value="PBP"/>
    <property type="match status" value="1"/>
</dbReference>
<name>A0ABD0Z310_9HEMI</name>
<accession>A0ABD0Z310</accession>
<evidence type="ECO:0000313" key="2">
    <source>
        <dbReference type="Proteomes" id="UP001558652"/>
    </source>
</evidence>
<proteinExistence type="predicted"/>
<reference evidence="1 2" key="1">
    <citation type="submission" date="2024-07" db="EMBL/GenBank/DDBJ databases">
        <title>Chromosome-level genome assembly of the water stick insect Ranatra chinensis (Heteroptera: Nepidae).</title>
        <authorList>
            <person name="Liu X."/>
        </authorList>
    </citation>
    <scope>NUCLEOTIDE SEQUENCE [LARGE SCALE GENOMIC DNA]</scope>
    <source>
        <strain evidence="1">Cailab_2021Rc</strain>
        <tissue evidence="1">Muscle</tissue>
    </source>
</reference>
<dbReference type="InterPro" id="IPR008914">
    <property type="entry name" value="PEBP"/>
</dbReference>
<dbReference type="AlphaFoldDB" id="A0ABD0Z310"/>
<evidence type="ECO:0000313" key="1">
    <source>
        <dbReference type="EMBL" id="KAL1138882.1"/>
    </source>
</evidence>
<keyword evidence="2" id="KW-1185">Reference proteome</keyword>
<organism evidence="1 2">
    <name type="scientific">Ranatra chinensis</name>
    <dbReference type="NCBI Taxonomy" id="642074"/>
    <lineage>
        <taxon>Eukaryota</taxon>
        <taxon>Metazoa</taxon>
        <taxon>Ecdysozoa</taxon>
        <taxon>Arthropoda</taxon>
        <taxon>Hexapoda</taxon>
        <taxon>Insecta</taxon>
        <taxon>Pterygota</taxon>
        <taxon>Neoptera</taxon>
        <taxon>Paraneoptera</taxon>
        <taxon>Hemiptera</taxon>
        <taxon>Heteroptera</taxon>
        <taxon>Panheteroptera</taxon>
        <taxon>Nepomorpha</taxon>
        <taxon>Nepidae</taxon>
        <taxon>Ranatrinae</taxon>
        <taxon>Ranatra</taxon>
    </lineage>
</organism>
<dbReference type="Proteomes" id="UP001558652">
    <property type="component" value="Unassembled WGS sequence"/>
</dbReference>
<sequence length="216" mass="24099">MRSILHSTLNRRWCSQQWCGFPTPYFLGQRDGKKYHYSYNTRPHLYATKSVFVVQVEWKASGVKAEGGNELAPSQVKSAPLLQWSGVGPDDMHLVCMLDPDAPSRQDPRARHWLHWLVANVPGGVVSKGEVVAAYVGAGPPKGTGLHRYVLLVFKQPKKLRMDEVRIGADSGKGRSSFSVSKLLGKYKLPAAPVASNFFQAQWDQYVPTLHKQLAK</sequence>
<dbReference type="Gene3D" id="3.90.280.10">
    <property type="entry name" value="PEBP-like"/>
    <property type="match status" value="1"/>
</dbReference>
<evidence type="ECO:0008006" key="3">
    <source>
        <dbReference type="Google" id="ProtNLM"/>
    </source>
</evidence>
<dbReference type="SUPFAM" id="SSF49777">
    <property type="entry name" value="PEBP-like"/>
    <property type="match status" value="1"/>
</dbReference>